<feature type="transmembrane region" description="Helical" evidence="1">
    <location>
        <begin position="54"/>
        <end position="71"/>
    </location>
</feature>
<gene>
    <name evidence="2" type="ORF">ACE41H_06895</name>
</gene>
<evidence type="ECO:0000313" key="3">
    <source>
        <dbReference type="Proteomes" id="UP001580346"/>
    </source>
</evidence>
<keyword evidence="3" id="KW-1185">Reference proteome</keyword>
<proteinExistence type="predicted"/>
<accession>A0ABV5ARK1</accession>
<feature type="transmembrane region" description="Helical" evidence="1">
    <location>
        <begin position="28"/>
        <end position="47"/>
    </location>
</feature>
<dbReference type="RefSeq" id="WP_375354257.1">
    <property type="nucleotide sequence ID" value="NZ_JBHHMI010000004.1"/>
</dbReference>
<dbReference type="Proteomes" id="UP001580346">
    <property type="component" value="Unassembled WGS sequence"/>
</dbReference>
<feature type="transmembrane region" description="Helical" evidence="1">
    <location>
        <begin position="163"/>
        <end position="184"/>
    </location>
</feature>
<name>A0ABV5ARK1_9BACL</name>
<comment type="caution">
    <text evidence="2">The sequence shown here is derived from an EMBL/GenBank/DDBJ whole genome shotgun (WGS) entry which is preliminary data.</text>
</comment>
<keyword evidence="1" id="KW-0472">Membrane</keyword>
<feature type="transmembrane region" description="Helical" evidence="1">
    <location>
        <begin position="101"/>
        <end position="119"/>
    </location>
</feature>
<feature type="transmembrane region" description="Helical" evidence="1">
    <location>
        <begin position="131"/>
        <end position="151"/>
    </location>
</feature>
<feature type="transmembrane region" description="Helical" evidence="1">
    <location>
        <begin position="204"/>
        <end position="225"/>
    </location>
</feature>
<evidence type="ECO:0000313" key="2">
    <source>
        <dbReference type="EMBL" id="MFB5266509.1"/>
    </source>
</evidence>
<dbReference type="EMBL" id="JBHHMI010000004">
    <property type="protein sequence ID" value="MFB5266509.1"/>
    <property type="molecule type" value="Genomic_DNA"/>
</dbReference>
<protein>
    <submittedName>
        <fullName evidence="2">TraX family protein</fullName>
    </submittedName>
</protein>
<dbReference type="Pfam" id="PF05857">
    <property type="entry name" value="TraX"/>
    <property type="match status" value="1"/>
</dbReference>
<evidence type="ECO:0000256" key="1">
    <source>
        <dbReference type="SAM" id="Phobius"/>
    </source>
</evidence>
<sequence>MHWIAMITMLIDHIGAVFHPNELAPWRIIGRIAFPLYTFALYLGYLHTRNMKRYMIRLFVLALLSQLPFMFAFGTTGLNVIFTLLSSLLALAGADRLRRPGLMIPFYIIIGAFMEWSHMDYGAYGLGLVLIFRYTRGMWMVLAHFVLNLLYELWNYRYIGYIYYQPFTMVQHYSLISTVVISLFQSSPGVFRRTAPRWLWISFYPVHLAVIALIIIHQVGFEAVLDKIVDDFYSKHR</sequence>
<organism evidence="2 3">
    <name type="scientific">Paenibacillus enshidis</name>
    <dbReference type="NCBI Taxonomy" id="1458439"/>
    <lineage>
        <taxon>Bacteria</taxon>
        <taxon>Bacillati</taxon>
        <taxon>Bacillota</taxon>
        <taxon>Bacilli</taxon>
        <taxon>Bacillales</taxon>
        <taxon>Paenibacillaceae</taxon>
        <taxon>Paenibacillus</taxon>
    </lineage>
</organism>
<reference evidence="2 3" key="1">
    <citation type="submission" date="2024-09" db="EMBL/GenBank/DDBJ databases">
        <title>Paenibacillus zeirhizospherea sp. nov., isolated from surface of the maize (Zea mays) roots in a horticulture field, Hungary.</title>
        <authorList>
            <person name="Marton D."/>
            <person name="Farkas M."/>
            <person name="Bedics A."/>
            <person name="Toth E."/>
            <person name="Tancsics A."/>
            <person name="Boka K."/>
            <person name="Maroti G."/>
            <person name="Kriszt B."/>
            <person name="Cserhati M."/>
        </authorList>
    </citation>
    <scope>NUCLEOTIDE SEQUENCE [LARGE SCALE GENOMIC DNA]</scope>
    <source>
        <strain evidence="2 3">KCTC 33519</strain>
    </source>
</reference>
<keyword evidence="1" id="KW-1133">Transmembrane helix</keyword>
<dbReference type="InterPro" id="IPR008875">
    <property type="entry name" value="TraX"/>
</dbReference>
<keyword evidence="1" id="KW-0812">Transmembrane</keyword>